<dbReference type="GO" id="GO:0016887">
    <property type="term" value="F:ATP hydrolysis activity"/>
    <property type="evidence" value="ECO:0007669"/>
    <property type="project" value="InterPro"/>
</dbReference>
<dbReference type="EMBL" id="LJIJ01000639">
    <property type="protein sequence ID" value="ODM95654.1"/>
    <property type="molecule type" value="Genomic_DNA"/>
</dbReference>
<feature type="domain" description="ABC transporter" evidence="5">
    <location>
        <begin position="98"/>
        <end position="219"/>
    </location>
</feature>
<comment type="similarity">
    <text evidence="2">Belongs to the ABC transporter superfamily. ABCC family. Conjugate transporter (TC 3.A.1.208) subfamily.</text>
</comment>
<dbReference type="OrthoDB" id="6500128at2759"/>
<comment type="caution">
    <text evidence="6">The sequence shown here is derived from an EMBL/GenBank/DDBJ whole genome shotgun (WGS) entry which is preliminary data.</text>
</comment>
<dbReference type="Pfam" id="PF00005">
    <property type="entry name" value="ABC_tran"/>
    <property type="match status" value="1"/>
</dbReference>
<reference evidence="6 7" key="1">
    <citation type="journal article" date="2016" name="Genome Biol. Evol.">
        <title>Gene Family Evolution Reflects Adaptation to Soil Environmental Stressors in the Genome of the Collembolan Orchesella cincta.</title>
        <authorList>
            <person name="Faddeeva-Vakhrusheva A."/>
            <person name="Derks M.F."/>
            <person name="Anvar S.Y."/>
            <person name="Agamennone V."/>
            <person name="Suring W."/>
            <person name="Smit S."/>
            <person name="van Straalen N.M."/>
            <person name="Roelofs D."/>
        </authorList>
    </citation>
    <scope>NUCLEOTIDE SEQUENCE [LARGE SCALE GENOMIC DNA]</scope>
    <source>
        <tissue evidence="6">Mixed pool</tissue>
    </source>
</reference>
<evidence type="ECO:0000313" key="7">
    <source>
        <dbReference type="Proteomes" id="UP000094527"/>
    </source>
</evidence>
<name>A0A1D2MS76_ORCCI</name>
<dbReference type="InterPro" id="IPR050173">
    <property type="entry name" value="ABC_transporter_C-like"/>
</dbReference>
<comment type="subcellular location">
    <subcellularLocation>
        <location evidence="1">Membrane</location>
        <topology evidence="1">Multi-pass membrane protein</topology>
    </subcellularLocation>
</comment>
<dbReference type="SUPFAM" id="SSF52540">
    <property type="entry name" value="P-loop containing nucleoside triphosphate hydrolases"/>
    <property type="match status" value="1"/>
</dbReference>
<dbReference type="STRING" id="48709.A0A1D2MS76"/>
<dbReference type="PANTHER" id="PTHR24223">
    <property type="entry name" value="ATP-BINDING CASSETTE SUB-FAMILY C"/>
    <property type="match status" value="1"/>
</dbReference>
<dbReference type="Gene3D" id="3.40.50.300">
    <property type="entry name" value="P-loop containing nucleotide triphosphate hydrolases"/>
    <property type="match status" value="2"/>
</dbReference>
<organism evidence="6 7">
    <name type="scientific">Orchesella cincta</name>
    <name type="common">Springtail</name>
    <name type="synonym">Podura cincta</name>
    <dbReference type="NCBI Taxonomy" id="48709"/>
    <lineage>
        <taxon>Eukaryota</taxon>
        <taxon>Metazoa</taxon>
        <taxon>Ecdysozoa</taxon>
        <taxon>Arthropoda</taxon>
        <taxon>Hexapoda</taxon>
        <taxon>Collembola</taxon>
        <taxon>Entomobryomorpha</taxon>
        <taxon>Entomobryoidea</taxon>
        <taxon>Orchesellidae</taxon>
        <taxon>Orchesellinae</taxon>
        <taxon>Orchesella</taxon>
    </lineage>
</organism>
<evidence type="ECO:0000256" key="3">
    <source>
        <dbReference type="ARBA" id="ARBA00022741"/>
    </source>
</evidence>
<keyword evidence="7" id="KW-1185">Reference proteome</keyword>
<keyword evidence="4" id="KW-0067">ATP-binding</keyword>
<dbReference type="InterPro" id="IPR003439">
    <property type="entry name" value="ABC_transporter-like_ATP-bd"/>
</dbReference>
<dbReference type="AlphaFoldDB" id="A0A1D2MS76"/>
<accession>A0A1D2MS76</accession>
<proteinExistence type="inferred from homology"/>
<protein>
    <submittedName>
        <fullName evidence="6">Canalicular multispecific organic anion transporter 1</fullName>
    </submittedName>
</protein>
<evidence type="ECO:0000313" key="6">
    <source>
        <dbReference type="EMBL" id="ODM95654.1"/>
    </source>
</evidence>
<dbReference type="Proteomes" id="UP000094527">
    <property type="component" value="Unassembled WGS sequence"/>
</dbReference>
<sequence length="242" mass="27896">MNIFKLPKSSPFSGNSFQICCTMVYRLELNLLDYSQLWEQFYWPFLFRGRVSSAMDLEQEESDDSVLVKPPEKWPQEGKIDFEGVTLRYKDDASLVFNGVSFSIKSNEKIGIVGRTGAGKTSVFIHTLEALSNREWKNSHSTRPRFIPRKLLGTVTTVVIMHALFYLMLEHIHSTNIRIASVERFGKLAIKKLLGEKQLICLCRAMLRKNKITFDEATASLDIETDFKYKKSYAKHFQHVLS</sequence>
<evidence type="ECO:0000256" key="4">
    <source>
        <dbReference type="ARBA" id="ARBA00022840"/>
    </source>
</evidence>
<keyword evidence="3" id="KW-0547">Nucleotide-binding</keyword>
<dbReference type="GO" id="GO:0016020">
    <property type="term" value="C:membrane"/>
    <property type="evidence" value="ECO:0007669"/>
    <property type="project" value="UniProtKB-SubCell"/>
</dbReference>
<dbReference type="GO" id="GO:0042626">
    <property type="term" value="F:ATPase-coupled transmembrane transporter activity"/>
    <property type="evidence" value="ECO:0007669"/>
    <property type="project" value="TreeGrafter"/>
</dbReference>
<dbReference type="GO" id="GO:0005524">
    <property type="term" value="F:ATP binding"/>
    <property type="evidence" value="ECO:0007669"/>
    <property type="project" value="UniProtKB-KW"/>
</dbReference>
<evidence type="ECO:0000256" key="2">
    <source>
        <dbReference type="ARBA" id="ARBA00009726"/>
    </source>
</evidence>
<dbReference type="InterPro" id="IPR027417">
    <property type="entry name" value="P-loop_NTPase"/>
</dbReference>
<evidence type="ECO:0000256" key="1">
    <source>
        <dbReference type="ARBA" id="ARBA00004141"/>
    </source>
</evidence>
<gene>
    <name evidence="6" type="ORF">Ocin01_11034</name>
</gene>
<evidence type="ECO:0000259" key="5">
    <source>
        <dbReference type="Pfam" id="PF00005"/>
    </source>
</evidence>
<dbReference type="PANTHER" id="PTHR24223:SF456">
    <property type="entry name" value="MULTIDRUG RESISTANCE-ASSOCIATED PROTEIN LETHAL(2)03659"/>
    <property type="match status" value="1"/>
</dbReference>